<keyword evidence="4" id="KW-1185">Reference proteome</keyword>
<evidence type="ECO:0000313" key="1">
    <source>
        <dbReference type="EMBL" id="NLR22090.1"/>
    </source>
</evidence>
<dbReference type="Proteomes" id="UP000646877">
    <property type="component" value="Unassembled WGS sequence"/>
</dbReference>
<dbReference type="AlphaFoldDB" id="A0A8I2H4K6"/>
<name>A0A8I2H4K6_9GAMM</name>
<reference evidence="1" key="1">
    <citation type="submission" date="2019-10" db="EMBL/GenBank/DDBJ databases">
        <authorList>
            <person name="Paulsen S."/>
        </authorList>
    </citation>
    <scope>NUCLEOTIDE SEQUENCE</scope>
    <source>
        <strain evidence="1">LMG 19692</strain>
    </source>
</reference>
<dbReference type="EMBL" id="WEIA01000007">
    <property type="protein sequence ID" value="NLR22090.1"/>
    <property type="molecule type" value="Genomic_DNA"/>
</dbReference>
<proteinExistence type="predicted"/>
<organism evidence="1 3">
    <name type="scientific">Pseudoalteromonas maricaloris</name>
    <dbReference type="NCBI Taxonomy" id="184924"/>
    <lineage>
        <taxon>Bacteria</taxon>
        <taxon>Pseudomonadati</taxon>
        <taxon>Pseudomonadota</taxon>
        <taxon>Gammaproteobacteria</taxon>
        <taxon>Alteromonadales</taxon>
        <taxon>Pseudoalteromonadaceae</taxon>
        <taxon>Pseudoalteromonas</taxon>
    </lineage>
</organism>
<evidence type="ECO:0000313" key="3">
    <source>
        <dbReference type="Proteomes" id="UP000646877"/>
    </source>
</evidence>
<evidence type="ECO:0000313" key="2">
    <source>
        <dbReference type="EMBL" id="WOX31400.1"/>
    </source>
</evidence>
<reference evidence="2 4" key="2">
    <citation type="submission" date="2023-10" db="EMBL/GenBank/DDBJ databases">
        <title>To unveil natural product biosynthetic capacity in Pseudoalteromonas.</title>
        <authorList>
            <person name="Wang J."/>
        </authorList>
    </citation>
    <scope>NUCLEOTIDE SEQUENCE [LARGE SCALE GENOMIC DNA]</scope>
    <source>
        <strain evidence="2 4">DSM 15914</strain>
    </source>
</reference>
<dbReference type="Proteomes" id="UP001304419">
    <property type="component" value="Chromosome 2"/>
</dbReference>
<accession>A0A8I2H4K6</accession>
<dbReference type="EMBL" id="CP137579">
    <property type="protein sequence ID" value="WOX31400.1"/>
    <property type="molecule type" value="Genomic_DNA"/>
</dbReference>
<evidence type="ECO:0000313" key="4">
    <source>
        <dbReference type="Proteomes" id="UP001304419"/>
    </source>
</evidence>
<gene>
    <name evidence="1" type="ORF">F9Y85_12310</name>
    <name evidence="2" type="ORF">R5H13_20895</name>
</gene>
<dbReference type="RefSeq" id="WP_193521984.1">
    <property type="nucleotide sequence ID" value="NZ_CBCSDF010000005.1"/>
</dbReference>
<sequence length="120" mass="13739">MSNSPCEICGYEHADSYAIYTMPIELCDVAQQEYDIWLCCDCIEMCEKRASKVRSKKNSPLTDAEFRLLKEAVIFACDEWHDYSLLSICNEDLYNKIQADIVKVKAIIAKLESQRGDNAN</sequence>
<protein>
    <submittedName>
        <fullName evidence="1">Uncharacterized protein</fullName>
    </submittedName>
</protein>